<protein>
    <recommendedName>
        <fullName evidence="4">DUF3021 domain-containing protein</fullName>
    </recommendedName>
</protein>
<feature type="transmembrane region" description="Helical" evidence="1">
    <location>
        <begin position="37"/>
        <end position="56"/>
    </location>
</feature>
<evidence type="ECO:0008006" key="4">
    <source>
        <dbReference type="Google" id="ProtNLM"/>
    </source>
</evidence>
<keyword evidence="1" id="KW-1133">Transmembrane helix</keyword>
<feature type="transmembrane region" description="Helical" evidence="1">
    <location>
        <begin position="63"/>
        <end position="83"/>
    </location>
</feature>
<dbReference type="Proteomes" id="UP001523565">
    <property type="component" value="Unassembled WGS sequence"/>
</dbReference>
<reference evidence="2 3" key="1">
    <citation type="journal article" date="2022" name="Genome Biol. Evol.">
        <title>Host diet, physiology and behaviors set the stage for Lachnospiraceae cladogenesis.</title>
        <authorList>
            <person name="Vera-Ponce De Leon A."/>
            <person name="Schneider M."/>
            <person name="Jahnes B.C."/>
            <person name="Sadowski V."/>
            <person name="Camuy-Velez L.A."/>
            <person name="Duan J."/>
            <person name="Sabree Z.L."/>
        </authorList>
    </citation>
    <scope>NUCLEOTIDE SEQUENCE [LARGE SCALE GENOMIC DNA]</scope>
    <source>
        <strain evidence="2 3">PAL227</strain>
    </source>
</reference>
<feature type="transmembrane region" description="Helical" evidence="1">
    <location>
        <begin position="95"/>
        <end position="114"/>
    </location>
</feature>
<keyword evidence="1" id="KW-0812">Transmembrane</keyword>
<feature type="transmembrane region" description="Helical" evidence="1">
    <location>
        <begin position="12"/>
        <end position="31"/>
    </location>
</feature>
<organism evidence="2 3">
    <name type="scientific">Ohessyouella blattaphilus</name>
    <dbReference type="NCBI Taxonomy" id="2949333"/>
    <lineage>
        <taxon>Bacteria</taxon>
        <taxon>Bacillati</taxon>
        <taxon>Bacillota</taxon>
        <taxon>Clostridia</taxon>
        <taxon>Lachnospirales</taxon>
        <taxon>Lachnospiraceae</taxon>
        <taxon>Ohessyouella</taxon>
    </lineage>
</organism>
<accession>A0ABT1EIC0</accession>
<dbReference type="EMBL" id="JAMZFV010000013">
    <property type="protein sequence ID" value="MCP1110428.1"/>
    <property type="molecule type" value="Genomic_DNA"/>
</dbReference>
<sequence>MKKLRILRDLFLIFAIAFIAIIVLTMFAGVAHTNQTIKQALLVAGCYAAMSLLFFWDSLIERIGYLPIEIFYVVMLNITYVLLSRVFSWNFSPRGYFINISATIVGYVFIKLIIFSIDTHQADEINDIIKKRHEEGDQE</sequence>
<evidence type="ECO:0000256" key="1">
    <source>
        <dbReference type="SAM" id="Phobius"/>
    </source>
</evidence>
<keyword evidence="3" id="KW-1185">Reference proteome</keyword>
<evidence type="ECO:0000313" key="2">
    <source>
        <dbReference type="EMBL" id="MCP1110428.1"/>
    </source>
</evidence>
<keyword evidence="1" id="KW-0472">Membrane</keyword>
<comment type="caution">
    <text evidence="2">The sequence shown here is derived from an EMBL/GenBank/DDBJ whole genome shotgun (WGS) entry which is preliminary data.</text>
</comment>
<gene>
    <name evidence="2" type="ORF">NK118_09215</name>
</gene>
<proteinExistence type="predicted"/>
<dbReference type="RefSeq" id="WP_262069308.1">
    <property type="nucleotide sequence ID" value="NZ_JAMXOC010000013.1"/>
</dbReference>
<name>A0ABT1EIC0_9FIRM</name>
<evidence type="ECO:0000313" key="3">
    <source>
        <dbReference type="Proteomes" id="UP001523565"/>
    </source>
</evidence>